<gene>
    <name evidence="1" type="ORF">HZI73_08885</name>
</gene>
<name>A0A8J8SGH9_9FIRM</name>
<protein>
    <submittedName>
        <fullName evidence="1">Uncharacterized protein</fullName>
    </submittedName>
</protein>
<reference evidence="1" key="1">
    <citation type="submission" date="2020-07" db="EMBL/GenBank/DDBJ databases">
        <title>Vallitalea pronyensis genome.</title>
        <authorList>
            <person name="Postec A."/>
        </authorList>
    </citation>
    <scope>NUCLEOTIDE SEQUENCE</scope>
    <source>
        <strain evidence="1">FatNI3</strain>
    </source>
</reference>
<dbReference type="RefSeq" id="WP_212697894.1">
    <property type="nucleotide sequence ID" value="NZ_CP058649.1"/>
</dbReference>
<keyword evidence="2" id="KW-1185">Reference proteome</keyword>
<dbReference type="EMBL" id="CP058649">
    <property type="protein sequence ID" value="QUI22409.1"/>
    <property type="molecule type" value="Genomic_DNA"/>
</dbReference>
<dbReference type="KEGG" id="vpy:HZI73_08885"/>
<sequence>MHTMAQVLEIINKIVPHLFSKRETQSEHKDKRLTIEEAIKRYEELSSL</sequence>
<accession>A0A8J8SGH9</accession>
<dbReference type="AlphaFoldDB" id="A0A8J8SGH9"/>
<organism evidence="1 2">
    <name type="scientific">Vallitalea pronyensis</name>
    <dbReference type="NCBI Taxonomy" id="1348613"/>
    <lineage>
        <taxon>Bacteria</taxon>
        <taxon>Bacillati</taxon>
        <taxon>Bacillota</taxon>
        <taxon>Clostridia</taxon>
        <taxon>Lachnospirales</taxon>
        <taxon>Vallitaleaceae</taxon>
        <taxon>Vallitalea</taxon>
    </lineage>
</organism>
<dbReference type="Proteomes" id="UP000683246">
    <property type="component" value="Chromosome"/>
</dbReference>
<evidence type="ECO:0000313" key="2">
    <source>
        <dbReference type="Proteomes" id="UP000683246"/>
    </source>
</evidence>
<evidence type="ECO:0000313" key="1">
    <source>
        <dbReference type="EMBL" id="QUI22409.1"/>
    </source>
</evidence>
<proteinExistence type="predicted"/>